<gene>
    <name evidence="2" type="ORF">SAMN05421678_101213</name>
</gene>
<dbReference type="EMBL" id="FOOI01000001">
    <property type="protein sequence ID" value="SFF64837.1"/>
    <property type="molecule type" value="Genomic_DNA"/>
</dbReference>
<dbReference type="AlphaFoldDB" id="A0A1I2KHT1"/>
<reference evidence="2 3" key="1">
    <citation type="submission" date="2016-10" db="EMBL/GenBank/DDBJ databases">
        <authorList>
            <person name="de Groot N.N."/>
        </authorList>
    </citation>
    <scope>NUCLEOTIDE SEQUENCE [LARGE SCALE GENOMIC DNA]</scope>
    <source>
        <strain evidence="2 3">CPCC 202808</strain>
    </source>
</reference>
<dbReference type="Proteomes" id="UP000199052">
    <property type="component" value="Unassembled WGS sequence"/>
</dbReference>
<keyword evidence="1" id="KW-0732">Signal</keyword>
<dbReference type="STRING" id="504797.SAMN05421678_101213"/>
<feature type="signal peptide" evidence="1">
    <location>
        <begin position="1"/>
        <end position="28"/>
    </location>
</feature>
<evidence type="ECO:0000256" key="1">
    <source>
        <dbReference type="SAM" id="SignalP"/>
    </source>
</evidence>
<dbReference type="SUPFAM" id="SSF82171">
    <property type="entry name" value="DPP6 N-terminal domain-like"/>
    <property type="match status" value="1"/>
</dbReference>
<evidence type="ECO:0000313" key="3">
    <source>
        <dbReference type="Proteomes" id="UP000199052"/>
    </source>
</evidence>
<organism evidence="2 3">
    <name type="scientific">Actinopolymorpha cephalotaxi</name>
    <dbReference type="NCBI Taxonomy" id="504797"/>
    <lineage>
        <taxon>Bacteria</taxon>
        <taxon>Bacillati</taxon>
        <taxon>Actinomycetota</taxon>
        <taxon>Actinomycetes</taxon>
        <taxon>Propionibacteriales</taxon>
        <taxon>Actinopolymorphaceae</taxon>
        <taxon>Actinopolymorpha</taxon>
    </lineage>
</organism>
<dbReference type="OrthoDB" id="3323099at2"/>
<protein>
    <submittedName>
        <fullName evidence="2">Uncharacterized protein</fullName>
    </submittedName>
</protein>
<feature type="chain" id="PRO_5011583576" evidence="1">
    <location>
        <begin position="29"/>
        <end position="431"/>
    </location>
</feature>
<name>A0A1I2KHT1_9ACTN</name>
<sequence length="431" mass="45486">MVLRRWISGFVAAGAASVMVLGANPAFAAYSSPVTVSSSTWNATSPAVGVDREGDTLLAWTEVSTSYPYTYRLLVRQRSRSGVLGSTKVISPSGQVPKSPRVALDDDGDAVVVWQAYAGDTYRIYARRVSRTGVLGPVLAMSTATPRAFLADVATDSDGDALVVWNERRSDGTSWPMVRRFRRDGTTGSVTQLTRTARNADVPAVAIDRQGDALIGWADDNAIYARTLSSTGVYSLVRTASPALSPIDGYSSARVAVDRYGNGIVAFRRRDAATGHSALWSRGVSPVGDLGVSRTLSPSTDEVSNHVVASDLDGDVVVVWDRTDATALHARRITRTGTVGSVVQLGIGREPDLAVDDDGDGVVVWQGRNSASTVNTIQTARVSSGGTFGSAATISSNGEAPRLDATRTGGVVVAWERMFTVTRGIQVTSGP</sequence>
<evidence type="ECO:0000313" key="2">
    <source>
        <dbReference type="EMBL" id="SFF64837.1"/>
    </source>
</evidence>
<proteinExistence type="predicted"/>
<accession>A0A1I2KHT1</accession>